<dbReference type="PANTHER" id="PTHR19918">
    <property type="entry name" value="CELL DIVISION CYCLE 20 CDC20 FIZZY -RELATED"/>
    <property type="match status" value="1"/>
</dbReference>
<gene>
    <name evidence="10" type="ORF">SAPINGB_P003958</name>
</gene>
<keyword evidence="6" id="KW-0131">Cell cycle</keyword>
<comment type="similarity">
    <text evidence="1">Belongs to the WD repeat CDC20/Fizzy family.</text>
</comment>
<evidence type="ECO:0000256" key="1">
    <source>
        <dbReference type="ARBA" id="ARBA00006445"/>
    </source>
</evidence>
<feature type="repeat" description="WD" evidence="7">
    <location>
        <begin position="557"/>
        <end position="590"/>
    </location>
</feature>
<evidence type="ECO:0000256" key="4">
    <source>
        <dbReference type="ARBA" id="ARBA00022737"/>
    </source>
</evidence>
<dbReference type="PANTHER" id="PTHR19918:SF8">
    <property type="entry name" value="FI02843P"/>
    <property type="match status" value="1"/>
</dbReference>
<evidence type="ECO:0000256" key="3">
    <source>
        <dbReference type="ARBA" id="ARBA00022618"/>
    </source>
</evidence>
<keyword evidence="11" id="KW-1185">Reference proteome</keyword>
<dbReference type="GO" id="GO:0051301">
    <property type="term" value="P:cell division"/>
    <property type="evidence" value="ECO:0007669"/>
    <property type="project" value="UniProtKB-KW"/>
</dbReference>
<name>A0A5E8BS37_9ASCO</name>
<keyword evidence="2 7" id="KW-0853">WD repeat</keyword>
<organism evidence="10 11">
    <name type="scientific">Magnusiomyces paraingens</name>
    <dbReference type="NCBI Taxonomy" id="2606893"/>
    <lineage>
        <taxon>Eukaryota</taxon>
        <taxon>Fungi</taxon>
        <taxon>Dikarya</taxon>
        <taxon>Ascomycota</taxon>
        <taxon>Saccharomycotina</taxon>
        <taxon>Dipodascomycetes</taxon>
        <taxon>Dipodascales</taxon>
        <taxon>Dipodascaceae</taxon>
        <taxon>Magnusiomyces</taxon>
    </lineage>
</organism>
<dbReference type="RefSeq" id="XP_031854564.1">
    <property type="nucleotide sequence ID" value="XM_031998673.1"/>
</dbReference>
<feature type="region of interest" description="Disordered" evidence="8">
    <location>
        <begin position="95"/>
        <end position="186"/>
    </location>
</feature>
<dbReference type="InterPro" id="IPR056150">
    <property type="entry name" value="WD40_CDC20-Fz"/>
</dbReference>
<dbReference type="GO" id="GO:1905786">
    <property type="term" value="P:positive regulation of anaphase-promoting complex-dependent catabolic process"/>
    <property type="evidence" value="ECO:0007669"/>
    <property type="project" value="TreeGrafter"/>
</dbReference>
<feature type="compositionally biased region" description="Polar residues" evidence="8">
    <location>
        <begin position="123"/>
        <end position="150"/>
    </location>
</feature>
<sequence>MSFATPTKKTKTTYFFDSPTTSRVAKTPTKSPYRTHLMHGTPRNIPPSPMFRAIQNNSTTSSMSSQCISLTSSTATAGSSPLKFDVVAADWVGSSSTSTNNVSSSGNTNSTSGVATGIATAAGPSNSTASNTRSIPGSPSHSRSGRTSAQADRFIPNRQSSFPIRSKLDKPADLSASSGSGASGASGLGGNASISGLTLGNPFGNVGGDDLVASASASLGPQASSSISSSITSPTSQAYQSSVAEACGISLNTRILEFQPAAPQSSKPIDLRSQYNKPLKAVNAQLRRKVPTTPERVLDAPGLIDDYYLNLLDWSNDNQVAIALERNVFVWNASTGSVSNLLEGPMNSYVSSVRWSGDGAYLSVGFSDGDIQIWDVEESVKLRSMRGHTGRVGVMSWDKHILSSGCRDGSIWNHDVRIAEHKVSEFNNHAAEVCGLEWRSDGQQLASGGNDNVVNIWDPRSAAAPKFSKTNHHAAVRALAWCPWQLNLLSSGGGSQDKHIHFWNSTTGARVNSIDTGSQVTSLRWSTTYKEIVSTHGFPNNVLTIWSYPSLTKNVDIVAHDSRVLHSALSPDGDTLATCASDENLKFWKIFETVGRKTHNTNTSTIATGKDVMMIR</sequence>
<evidence type="ECO:0000313" key="11">
    <source>
        <dbReference type="Proteomes" id="UP000398389"/>
    </source>
</evidence>
<reference evidence="10 11" key="1">
    <citation type="submission" date="2019-09" db="EMBL/GenBank/DDBJ databases">
        <authorList>
            <person name="Brejova B."/>
        </authorList>
    </citation>
    <scope>NUCLEOTIDE SEQUENCE [LARGE SCALE GENOMIC DNA]</scope>
</reference>
<evidence type="ECO:0000256" key="7">
    <source>
        <dbReference type="PROSITE-ProRule" id="PRU00221"/>
    </source>
</evidence>
<dbReference type="SUPFAM" id="SSF50978">
    <property type="entry name" value="WD40 repeat-like"/>
    <property type="match status" value="1"/>
</dbReference>
<dbReference type="GO" id="GO:0005680">
    <property type="term" value="C:anaphase-promoting complex"/>
    <property type="evidence" value="ECO:0007669"/>
    <property type="project" value="TreeGrafter"/>
</dbReference>
<dbReference type="Proteomes" id="UP000398389">
    <property type="component" value="Unassembled WGS sequence"/>
</dbReference>
<keyword evidence="3" id="KW-0132">Cell division</keyword>
<evidence type="ECO:0000256" key="2">
    <source>
        <dbReference type="ARBA" id="ARBA00022574"/>
    </source>
</evidence>
<dbReference type="PROSITE" id="PS50294">
    <property type="entry name" value="WD_REPEATS_REGION"/>
    <property type="match status" value="3"/>
</dbReference>
<feature type="repeat" description="WD" evidence="7">
    <location>
        <begin position="426"/>
        <end position="458"/>
    </location>
</feature>
<accession>A0A5E8BS37</accession>
<dbReference type="InterPro" id="IPR033010">
    <property type="entry name" value="Cdc20/Fizzy"/>
</dbReference>
<protein>
    <recommendedName>
        <fullName evidence="9">CDC20/Fizzy WD40 domain-containing protein</fullName>
    </recommendedName>
</protein>
<feature type="repeat" description="WD" evidence="7">
    <location>
        <begin position="350"/>
        <end position="384"/>
    </location>
</feature>
<dbReference type="PROSITE" id="PS50082">
    <property type="entry name" value="WD_REPEATS_2"/>
    <property type="match status" value="3"/>
</dbReference>
<evidence type="ECO:0000313" key="10">
    <source>
        <dbReference type="EMBL" id="VVT54203.1"/>
    </source>
</evidence>
<feature type="compositionally biased region" description="Low complexity" evidence="8">
    <location>
        <begin position="95"/>
        <end position="114"/>
    </location>
</feature>
<evidence type="ECO:0000256" key="5">
    <source>
        <dbReference type="ARBA" id="ARBA00022776"/>
    </source>
</evidence>
<evidence type="ECO:0000259" key="9">
    <source>
        <dbReference type="Pfam" id="PF24807"/>
    </source>
</evidence>
<evidence type="ECO:0000256" key="8">
    <source>
        <dbReference type="SAM" id="MobiDB-lite"/>
    </source>
</evidence>
<proteinExistence type="inferred from homology"/>
<dbReference type="EMBL" id="CABVLU010000003">
    <property type="protein sequence ID" value="VVT54203.1"/>
    <property type="molecule type" value="Genomic_DNA"/>
</dbReference>
<dbReference type="GO" id="GO:0031145">
    <property type="term" value="P:anaphase-promoting complex-dependent catabolic process"/>
    <property type="evidence" value="ECO:0007669"/>
    <property type="project" value="TreeGrafter"/>
</dbReference>
<dbReference type="InterPro" id="IPR015943">
    <property type="entry name" value="WD40/YVTN_repeat-like_dom_sf"/>
</dbReference>
<dbReference type="SMART" id="SM00320">
    <property type="entry name" value="WD40"/>
    <property type="match status" value="7"/>
</dbReference>
<dbReference type="FunFam" id="2.130.10.10:FF:000098">
    <property type="entry name" value="WD repeat-containing protein slp1"/>
    <property type="match status" value="1"/>
</dbReference>
<dbReference type="Gene3D" id="2.130.10.10">
    <property type="entry name" value="YVTN repeat-like/Quinoprotein amine dehydrogenase"/>
    <property type="match status" value="1"/>
</dbReference>
<dbReference type="OrthoDB" id="10263272at2759"/>
<evidence type="ECO:0000256" key="6">
    <source>
        <dbReference type="ARBA" id="ARBA00023306"/>
    </source>
</evidence>
<dbReference type="GO" id="GO:1990757">
    <property type="term" value="F:ubiquitin ligase activator activity"/>
    <property type="evidence" value="ECO:0007669"/>
    <property type="project" value="TreeGrafter"/>
</dbReference>
<keyword evidence="4" id="KW-0677">Repeat</keyword>
<dbReference type="InterPro" id="IPR001680">
    <property type="entry name" value="WD40_rpt"/>
</dbReference>
<dbReference type="Pfam" id="PF24807">
    <property type="entry name" value="WD40_CDC20-Fz"/>
    <property type="match status" value="1"/>
</dbReference>
<dbReference type="GeneID" id="43582773"/>
<feature type="domain" description="CDC20/Fizzy WD40" evidence="9">
    <location>
        <begin position="298"/>
        <end position="588"/>
    </location>
</feature>
<dbReference type="GO" id="GO:0010997">
    <property type="term" value="F:anaphase-promoting complex binding"/>
    <property type="evidence" value="ECO:0007669"/>
    <property type="project" value="InterPro"/>
</dbReference>
<dbReference type="InterPro" id="IPR036322">
    <property type="entry name" value="WD40_repeat_dom_sf"/>
</dbReference>
<keyword evidence="5" id="KW-0498">Mitosis</keyword>
<dbReference type="AlphaFoldDB" id="A0A5E8BS37"/>